<dbReference type="OrthoDB" id="387240at2"/>
<proteinExistence type="predicted"/>
<organism evidence="1 2">
    <name type="scientific">Treponema berlinense</name>
    <dbReference type="NCBI Taxonomy" id="225004"/>
    <lineage>
        <taxon>Bacteria</taxon>
        <taxon>Pseudomonadati</taxon>
        <taxon>Spirochaetota</taxon>
        <taxon>Spirochaetia</taxon>
        <taxon>Spirochaetales</taxon>
        <taxon>Treponemataceae</taxon>
        <taxon>Treponema</taxon>
    </lineage>
</organism>
<accession>A0A1T4QS21</accession>
<protein>
    <submittedName>
        <fullName evidence="1">Uncharacterized protein</fullName>
    </submittedName>
</protein>
<dbReference type="Proteomes" id="UP000190395">
    <property type="component" value="Unassembled WGS sequence"/>
</dbReference>
<evidence type="ECO:0000313" key="2">
    <source>
        <dbReference type="Proteomes" id="UP000190395"/>
    </source>
</evidence>
<dbReference type="AlphaFoldDB" id="A0A1T4QS21"/>
<gene>
    <name evidence="1" type="ORF">SAMN02745152_02088</name>
</gene>
<dbReference type="RefSeq" id="WP_078931821.1">
    <property type="nucleotide sequence ID" value="NZ_FUXC01000017.1"/>
</dbReference>
<keyword evidence="2" id="KW-1185">Reference proteome</keyword>
<sequence>MLSENEWKNADVLMISDFVMQSLDNDIKTQIESAQEDNTNFHSLVIGTSGNNGAINSFNHNWFYDTNNPQANRHLVEQIHEIRTHNSLANA</sequence>
<reference evidence="1 2" key="1">
    <citation type="submission" date="2017-02" db="EMBL/GenBank/DDBJ databases">
        <authorList>
            <person name="Peterson S.W."/>
        </authorList>
    </citation>
    <scope>NUCLEOTIDE SEQUENCE [LARGE SCALE GENOMIC DNA]</scope>
    <source>
        <strain evidence="1 2">ATCC BAA-909</strain>
    </source>
</reference>
<dbReference type="EMBL" id="FUXC01000017">
    <property type="protein sequence ID" value="SKA06579.1"/>
    <property type="molecule type" value="Genomic_DNA"/>
</dbReference>
<evidence type="ECO:0000313" key="1">
    <source>
        <dbReference type="EMBL" id="SKA06579.1"/>
    </source>
</evidence>
<dbReference type="STRING" id="225004.SAMN02745152_02088"/>
<name>A0A1T4QS21_9SPIR</name>
<dbReference type="GeneID" id="303368301"/>